<name>Q2SSJ8_MYCCT</name>
<sequence length="286" mass="34177">MKKYFEYEDIKTLHSYAFDLNEEELTNLFNKQLDKFKNEINSYELNLKDPEEAIKNAQVKVDSTKAAYERAKEDTKIVIKPEDKKVKEKLENDLKAAYERAQEELKESQEAVKQLESDIQLTINYIKDFANETYSVSTEINEKIFNWLFFKPWNLETFEQIEKCYELINDKNSFLGELEEFADENNLTSFSDFCIEEEYKKVEDLLEIIDEDLQENGLETKYHFDLISDLNKRHESDYVRINAYYNGFSKIKQADGTEIEEVYDDKEIKELYKHYIIEEFVNDLNN</sequence>
<proteinExistence type="predicted"/>
<dbReference type="AlphaFoldDB" id="Q2SSJ8"/>
<dbReference type="RefSeq" id="WP_011387166.1">
    <property type="nucleotide sequence ID" value="NC_007633.1"/>
</dbReference>
<dbReference type="NCBIfam" id="NF045879">
    <property type="entry name" value="ICE_Mbov_0392"/>
    <property type="match status" value="1"/>
</dbReference>
<dbReference type="KEGG" id="mcp:MCAP_0279"/>
<organism evidence="2 3">
    <name type="scientific">Mycoplasma capricolum subsp. capricolum (strain California kid / ATCC 27343 / NCTC 10154)</name>
    <dbReference type="NCBI Taxonomy" id="340047"/>
    <lineage>
        <taxon>Bacteria</taxon>
        <taxon>Bacillati</taxon>
        <taxon>Mycoplasmatota</taxon>
        <taxon>Mollicutes</taxon>
        <taxon>Mycoplasmataceae</taxon>
        <taxon>Mycoplasma</taxon>
    </lineage>
</organism>
<dbReference type="PhylomeDB" id="Q2SSJ8"/>
<keyword evidence="1" id="KW-0175">Coiled coil</keyword>
<dbReference type="GeneID" id="25119879"/>
<dbReference type="Proteomes" id="UP000001928">
    <property type="component" value="Chromosome"/>
</dbReference>
<gene>
    <name evidence="2" type="ordered locus">MCAP_0279</name>
</gene>
<dbReference type="EMBL" id="CP000123">
    <property type="protein sequence ID" value="ABC01334.1"/>
    <property type="molecule type" value="Genomic_DNA"/>
</dbReference>
<evidence type="ECO:0000313" key="3">
    <source>
        <dbReference type="Proteomes" id="UP000001928"/>
    </source>
</evidence>
<protein>
    <submittedName>
        <fullName evidence="2">Uncharacterized protein</fullName>
    </submittedName>
</protein>
<reference evidence="2 3" key="1">
    <citation type="submission" date="2005-09" db="EMBL/GenBank/DDBJ databases">
        <authorList>
            <person name="Glass J.I."/>
            <person name="Lartigue C."/>
            <person name="Pfannkoch C."/>
            <person name="Baden-Tillson H."/>
            <person name="Smith H.O."/>
            <person name="Venter J.C."/>
            <person name="Roske K."/>
            <person name="Wise K.S."/>
            <person name="Calcutt M.J."/>
            <person name="Nelson W.C."/>
            <person name="Nierman W.C."/>
        </authorList>
    </citation>
    <scope>NUCLEOTIDE SEQUENCE [LARGE SCALE GENOMIC DNA]</scope>
    <source>
        <strain evidence="3">California kid / ATCC 27343 / NCTC 10154</strain>
    </source>
</reference>
<accession>Q2SSJ8</accession>
<dbReference type="HOGENOM" id="CLU_084742_0_0_14"/>
<evidence type="ECO:0000313" key="2">
    <source>
        <dbReference type="EMBL" id="ABC01334.1"/>
    </source>
</evidence>
<feature type="coiled-coil region" evidence="1">
    <location>
        <begin position="33"/>
        <end position="118"/>
    </location>
</feature>
<evidence type="ECO:0000256" key="1">
    <source>
        <dbReference type="SAM" id="Coils"/>
    </source>
</evidence>